<evidence type="ECO:0000313" key="7">
    <source>
        <dbReference type="Proteomes" id="UP000000798"/>
    </source>
</evidence>
<reference evidence="6 7" key="1">
    <citation type="journal article" date="1998" name="Nature">
        <title>The complete genome of the hyperthermophilic bacterium Aquifex aeolicus.</title>
        <authorList>
            <person name="Deckert G."/>
            <person name="Warren P.V."/>
            <person name="Gaasterland T."/>
            <person name="Young W.G."/>
            <person name="Lenox A.L."/>
            <person name="Graham D.E."/>
            <person name="Overbeek R."/>
            <person name="Snead M.A."/>
            <person name="Keller M."/>
            <person name="Aujay M."/>
            <person name="Huber R."/>
            <person name="Feldman R.A."/>
            <person name="Short J.M."/>
            <person name="Olson G.J."/>
            <person name="Swanson R.V."/>
        </authorList>
    </citation>
    <scope>NUCLEOTIDE SEQUENCE [LARGE SCALE GENOMIC DNA]</scope>
    <source>
        <strain evidence="6 7">VF5</strain>
    </source>
</reference>
<evidence type="ECO:0000313" key="6">
    <source>
        <dbReference type="EMBL" id="AAC06408.1"/>
    </source>
</evidence>
<dbReference type="AlphaFoldDB" id="O66454"/>
<dbReference type="InterPro" id="IPR013328">
    <property type="entry name" value="6PGD_dom2"/>
</dbReference>
<dbReference type="PANTHER" id="PTHR43580:SF2">
    <property type="entry name" value="CYTOKINE-LIKE NUCLEAR FACTOR N-PAC"/>
    <property type="match status" value="1"/>
</dbReference>
<dbReference type="EMBL" id="AE000657">
    <property type="protein sequence ID" value="AAC06408.1"/>
    <property type="molecule type" value="Genomic_DNA"/>
</dbReference>
<dbReference type="Proteomes" id="UP000000798">
    <property type="component" value="Chromosome"/>
</dbReference>
<evidence type="ECO:0000259" key="5">
    <source>
        <dbReference type="Pfam" id="PF14833"/>
    </source>
</evidence>
<dbReference type="GO" id="GO:0050661">
    <property type="term" value="F:NADP binding"/>
    <property type="evidence" value="ECO:0007669"/>
    <property type="project" value="InterPro"/>
</dbReference>
<dbReference type="Gene3D" id="1.10.1040.10">
    <property type="entry name" value="N-(1-d-carboxylethyl)-l-norvaline Dehydrogenase, domain 2"/>
    <property type="match status" value="1"/>
</dbReference>
<name>O66454_AQUAE</name>
<accession>O66454</accession>
<feature type="domain" description="3-hydroxyisobutyrate dehydrogenase-like NAD-binding" evidence="5">
    <location>
        <begin position="165"/>
        <end position="284"/>
    </location>
</feature>
<evidence type="ECO:0000256" key="1">
    <source>
        <dbReference type="ARBA" id="ARBA00023002"/>
    </source>
</evidence>
<dbReference type="GO" id="GO:0016491">
    <property type="term" value="F:oxidoreductase activity"/>
    <property type="evidence" value="ECO:0007669"/>
    <property type="project" value="UniProtKB-KW"/>
</dbReference>
<dbReference type="STRING" id="224324.aq_038"/>
<evidence type="ECO:0000256" key="3">
    <source>
        <dbReference type="PIRSR" id="PIRSR000103-1"/>
    </source>
</evidence>
<evidence type="ECO:0000256" key="2">
    <source>
        <dbReference type="ARBA" id="ARBA00023027"/>
    </source>
</evidence>
<feature type="domain" description="6-phosphogluconate dehydrogenase NADP-binding" evidence="4">
    <location>
        <begin position="2"/>
        <end position="162"/>
    </location>
</feature>
<keyword evidence="1" id="KW-0560">Oxidoreductase</keyword>
<sequence>MKVGFIGLGHLGRAIAKRLIEQGVELIVWNRTLSKAHEFAKETGAEVTSSPADLINKVDRVFVIVFDSQASEEVIFGEKGLVKGDIKGKTVIDMTTNHYLYAQKAYEELKKLGAFYLDAPVLGSVIPALKGELTIVVGGDKEKFEENKPLFEKFCRAIYYLGEAGMGSKMKLVNNIVLGGIMEVLAEAIAIGEKAGIDKETLINVLNDGAGKSYILDVKKKKLLEEDFSTHFSVNLIYKDLHYAQDLIKDLGLFSFTTAAVKETYGLARKEGFGNLDFSAVYKLFKED</sequence>
<organism evidence="6 7">
    <name type="scientific">Aquifex aeolicus (strain VF5)</name>
    <dbReference type="NCBI Taxonomy" id="224324"/>
    <lineage>
        <taxon>Bacteria</taxon>
        <taxon>Pseudomonadati</taxon>
        <taxon>Aquificota</taxon>
        <taxon>Aquificia</taxon>
        <taxon>Aquificales</taxon>
        <taxon>Aquificaceae</taxon>
        <taxon>Aquifex</taxon>
    </lineage>
</organism>
<dbReference type="PIR" id="C70303">
    <property type="entry name" value="C70303"/>
</dbReference>
<dbReference type="PANTHER" id="PTHR43580">
    <property type="entry name" value="OXIDOREDUCTASE GLYR1-RELATED"/>
    <property type="match status" value="1"/>
</dbReference>
<dbReference type="InterPro" id="IPR036291">
    <property type="entry name" value="NAD(P)-bd_dom_sf"/>
</dbReference>
<dbReference type="RefSeq" id="WP_010879952.1">
    <property type="nucleotide sequence ID" value="NC_000918.1"/>
</dbReference>
<dbReference type="Gene3D" id="3.40.50.720">
    <property type="entry name" value="NAD(P)-binding Rossmann-like Domain"/>
    <property type="match status" value="1"/>
</dbReference>
<dbReference type="EnsemblBacteria" id="AAC06408">
    <property type="protein sequence ID" value="AAC06408"/>
    <property type="gene ID" value="aq_038"/>
</dbReference>
<dbReference type="FunCoup" id="O66454">
    <property type="interactions" value="325"/>
</dbReference>
<dbReference type="KEGG" id="aae:aq_038"/>
<keyword evidence="7" id="KW-1185">Reference proteome</keyword>
<keyword evidence="2" id="KW-0520">NAD</keyword>
<dbReference type="GO" id="GO:0051287">
    <property type="term" value="F:NAD binding"/>
    <property type="evidence" value="ECO:0007669"/>
    <property type="project" value="InterPro"/>
</dbReference>
<dbReference type="InterPro" id="IPR015815">
    <property type="entry name" value="HIBADH-related"/>
</dbReference>
<proteinExistence type="predicted"/>
<dbReference type="InterPro" id="IPR051265">
    <property type="entry name" value="HIBADH-related_NP60_sf"/>
</dbReference>
<dbReference type="Pfam" id="PF03446">
    <property type="entry name" value="NAD_binding_2"/>
    <property type="match status" value="1"/>
</dbReference>
<dbReference type="OrthoDB" id="9786703at2"/>
<protein>
    <submittedName>
        <fullName evidence="6">3-hydroxyisobutyrate dehydrogenase</fullName>
    </submittedName>
</protein>
<dbReference type="InterPro" id="IPR008927">
    <property type="entry name" value="6-PGluconate_DH-like_C_sf"/>
</dbReference>
<feature type="active site" evidence="3">
    <location>
        <position position="171"/>
    </location>
</feature>
<dbReference type="InParanoid" id="O66454"/>
<dbReference type="eggNOG" id="COG2084">
    <property type="taxonomic scope" value="Bacteria"/>
</dbReference>
<dbReference type="SUPFAM" id="SSF51735">
    <property type="entry name" value="NAD(P)-binding Rossmann-fold domains"/>
    <property type="match status" value="1"/>
</dbReference>
<dbReference type="InterPro" id="IPR029154">
    <property type="entry name" value="HIBADH-like_NADP-bd"/>
</dbReference>
<gene>
    <name evidence="6" type="primary">hibD</name>
    <name evidence="6" type="ordered locus">aq_038</name>
</gene>
<dbReference type="Pfam" id="PF14833">
    <property type="entry name" value="NAD_binding_11"/>
    <property type="match status" value="1"/>
</dbReference>
<dbReference type="PIRSF" id="PIRSF000103">
    <property type="entry name" value="HIBADH"/>
    <property type="match status" value="1"/>
</dbReference>
<evidence type="ECO:0000259" key="4">
    <source>
        <dbReference type="Pfam" id="PF03446"/>
    </source>
</evidence>
<dbReference type="SUPFAM" id="SSF48179">
    <property type="entry name" value="6-phosphogluconate dehydrogenase C-terminal domain-like"/>
    <property type="match status" value="1"/>
</dbReference>
<dbReference type="HOGENOM" id="CLU_035117_0_0_0"/>
<dbReference type="InterPro" id="IPR006115">
    <property type="entry name" value="6PGDH_NADP-bd"/>
</dbReference>
<dbReference type="PATRIC" id="fig|224324.8.peg.30"/>